<proteinExistence type="predicted"/>
<feature type="compositionally biased region" description="Acidic residues" evidence="1">
    <location>
        <begin position="149"/>
        <end position="158"/>
    </location>
</feature>
<feature type="transmembrane region" description="Helical" evidence="2">
    <location>
        <begin position="312"/>
        <end position="331"/>
    </location>
</feature>
<feature type="transmembrane region" description="Helical" evidence="2">
    <location>
        <begin position="279"/>
        <end position="300"/>
    </location>
</feature>
<accession>S4ZPR7</accession>
<feature type="region of interest" description="Disordered" evidence="1">
    <location>
        <begin position="144"/>
        <end position="174"/>
    </location>
</feature>
<dbReference type="Proteomes" id="UP001231451">
    <property type="component" value="Unassembled WGS sequence"/>
</dbReference>
<dbReference type="AlphaFoldDB" id="A0A1J3C261"/>
<name>A0A1J3C261_LACPA</name>
<accession>K6S7K5</accession>
<comment type="caution">
    <text evidence="4">The sequence shown here is derived from an EMBL/GenBank/DDBJ whole genome shotgun (WGS) entry which is preliminary data.</text>
</comment>
<accession>A0A125UA19</accession>
<keyword evidence="2" id="KW-0812">Transmembrane</keyword>
<dbReference type="KEGG" id="lcl:LOCK919_2307"/>
<dbReference type="GeneID" id="57090751"/>
<accession>A0A1J3C261</accession>
<feature type="domain" description="Zinc-ribbon" evidence="3">
    <location>
        <begin position="7"/>
        <end position="29"/>
    </location>
</feature>
<evidence type="ECO:0000256" key="1">
    <source>
        <dbReference type="SAM" id="MobiDB-lite"/>
    </source>
</evidence>
<evidence type="ECO:0000313" key="4">
    <source>
        <dbReference type="EMBL" id="MDM7454813.1"/>
    </source>
</evidence>
<evidence type="ECO:0000313" key="9">
    <source>
        <dbReference type="Proteomes" id="UP001231451"/>
    </source>
</evidence>
<dbReference type="Proteomes" id="UP000234512">
    <property type="component" value="Unassembled WGS sequence"/>
</dbReference>
<dbReference type="OrthoDB" id="2329232at2"/>
<dbReference type="Pfam" id="PF13240">
    <property type="entry name" value="Zn_Ribbon_1"/>
    <property type="match status" value="1"/>
</dbReference>
<gene>
    <name evidence="5" type="ORF">C0Q90_11275</name>
    <name evidence="6" type="ORF">FAM18172_02156</name>
    <name evidence="4" type="ORF">QUF16_10650</name>
</gene>
<dbReference type="EMBL" id="JAUCBG010000015">
    <property type="protein sequence ID" value="MDM7454813.1"/>
    <property type="molecule type" value="Genomic_DNA"/>
</dbReference>
<dbReference type="Proteomes" id="UP000285532">
    <property type="component" value="Unassembled WGS sequence"/>
</dbReference>
<organism evidence="4 9">
    <name type="scientific">Lacticaseibacillus paracasei</name>
    <name type="common">Lactobacillus paracasei</name>
    <dbReference type="NCBI Taxonomy" id="1597"/>
    <lineage>
        <taxon>Bacteria</taxon>
        <taxon>Bacillati</taxon>
        <taxon>Bacillota</taxon>
        <taxon>Bacilli</taxon>
        <taxon>Lactobacillales</taxon>
        <taxon>Lactobacillaceae</taxon>
        <taxon>Lacticaseibacillus</taxon>
    </lineage>
</organism>
<evidence type="ECO:0000313" key="7">
    <source>
        <dbReference type="Proteomes" id="UP000234512"/>
    </source>
</evidence>
<feature type="transmembrane region" description="Helical" evidence="2">
    <location>
        <begin position="343"/>
        <end position="362"/>
    </location>
</feature>
<protein>
    <submittedName>
        <fullName evidence="6">Putative membrane protein</fullName>
    </submittedName>
    <submittedName>
        <fullName evidence="4 5">Zinc-ribbon domain-containing protein</fullName>
    </submittedName>
</protein>
<reference evidence="6 8" key="1">
    <citation type="journal article" date="2018" name="Front. Microbiol.">
        <title>Conversion of Methionine to Cysteine in Lactobacillus paracasei Depends on the Highly Mobile cysK-ctl-cysE Gene Cluster.</title>
        <authorList>
            <person name="Wuthrich D."/>
            <person name="Irmler S."/>
            <person name="Berthoud H."/>
            <person name="Guggenbuhl B."/>
            <person name="Eugster E."/>
            <person name="Bruggmann R."/>
        </authorList>
    </citation>
    <scope>NUCLEOTIDE SEQUENCE [LARGE SCALE GENOMIC DNA]</scope>
    <source>
        <strain evidence="6 8">FAM18172</strain>
    </source>
</reference>
<dbReference type="InterPro" id="IPR026870">
    <property type="entry name" value="Zinc_ribbon_dom"/>
</dbReference>
<evidence type="ECO:0000259" key="3">
    <source>
        <dbReference type="Pfam" id="PF13240"/>
    </source>
</evidence>
<dbReference type="EMBL" id="PKQJ01000014">
    <property type="protein sequence ID" value="PLC45661.1"/>
    <property type="molecule type" value="Genomic_DNA"/>
</dbReference>
<evidence type="ECO:0000313" key="5">
    <source>
        <dbReference type="EMBL" id="PLC45661.1"/>
    </source>
</evidence>
<dbReference type="KEGG" id="lcs:LCBD_2296"/>
<evidence type="ECO:0000256" key="2">
    <source>
        <dbReference type="SAM" id="Phobius"/>
    </source>
</evidence>
<dbReference type="EMBL" id="LKFU01000080">
    <property type="protein sequence ID" value="RND84496.1"/>
    <property type="molecule type" value="Genomic_DNA"/>
</dbReference>
<keyword evidence="2" id="KW-1133">Transmembrane helix</keyword>
<reference evidence="4" key="3">
    <citation type="submission" date="2023-06" db="EMBL/GenBank/DDBJ databases">
        <title>Draft Genome Sequences of lactic acid bacteria strains isolated from fermented milk products.</title>
        <authorList>
            <person name="Elcheninov A.G."/>
            <person name="Klyukina A."/>
            <person name="Zayulina K.S."/>
            <person name="Gavirova L.A."/>
            <person name="Shcherbakova P.A."/>
            <person name="Shestakov A.I."/>
            <person name="Kublanov I.V."/>
            <person name="Kochetkova T.V."/>
        </authorList>
    </citation>
    <scope>NUCLEOTIDE SEQUENCE</scope>
    <source>
        <strain evidence="4">TOM.1374</strain>
    </source>
</reference>
<dbReference type="RefSeq" id="WP_003580377.1">
    <property type="nucleotide sequence ID" value="NC_010999.1"/>
</dbReference>
<dbReference type="KEGG" id="lce:LC2W_2278"/>
<reference evidence="5 7" key="2">
    <citation type="journal article" date="2018" name="Genome Announc.">
        <title>Draft Genome Sequence of Lactobacillus paracasei DUP 13076, Which Exhibits Potent Antipathogenic Effects against Salmonella enterica Serovars Enteritidis, Typhimurium, and Heidelberg.</title>
        <authorList>
            <person name="Muyyarikkandy M.S."/>
            <person name="Alqahtani F.H."/>
            <person name="Mandoiu I."/>
            <person name="Amalaradjou M.A."/>
        </authorList>
    </citation>
    <scope>NUCLEOTIDE SEQUENCE [LARGE SCALE GENOMIC DNA]</scope>
    <source>
        <strain evidence="5 7">DUP 13076</strain>
    </source>
</reference>
<evidence type="ECO:0000313" key="8">
    <source>
        <dbReference type="Proteomes" id="UP000285532"/>
    </source>
</evidence>
<feature type="transmembrane region" description="Helical" evidence="2">
    <location>
        <begin position="100"/>
        <end position="133"/>
    </location>
</feature>
<evidence type="ECO:0000313" key="6">
    <source>
        <dbReference type="EMBL" id="RND84496.1"/>
    </source>
</evidence>
<feature type="region of interest" description="Disordered" evidence="1">
    <location>
        <begin position="43"/>
        <end position="74"/>
    </location>
</feature>
<accession>A0A0E2LVL2</accession>
<feature type="compositionally biased region" description="Basic and acidic residues" evidence="1">
    <location>
        <begin position="55"/>
        <end position="65"/>
    </location>
</feature>
<keyword evidence="2" id="KW-0472">Membrane</keyword>
<feature type="transmembrane region" description="Helical" evidence="2">
    <location>
        <begin position="217"/>
        <end position="236"/>
    </location>
</feature>
<sequence length="365" mass="39260">MAETMRYCPNCGFKIPAGTKFCPNCGADLTIFNARVAGETDFGREQSQQPAASEPVREQVRGERSRRQRQSGSTSIKKSLVLTDDSFDHFIDWLATHMVYTLIGVMVLFCVFSFSTIAGWVLAVGCAVAIYVVANRRPVASYTSRFNDDDSGDSDDDIWTAPRPAAGQSVPPYPNPYMTQPDNGPMAQQAQKMSNRSPHWWSHLGTTAGQPRRRGGIIWLVYLIASLVAFTAAYAWPFGAGSVATANVGGSLYDLVRSAVTLAETAATNTGVASPQTNLPYLALILAGIGPVLGLLFGLFRSRGMMRFAGMLGLLGYGALYFAYAPLMSSANNQIQGLLNPGIGFSVGIGAALVMFVTARLLPRD</sequence>